<reference evidence="1" key="1">
    <citation type="journal article" date="2014" name="Front. Microbiol.">
        <title>High frequency of phylogenetically diverse reductive dehalogenase-homologous genes in deep subseafloor sedimentary metagenomes.</title>
        <authorList>
            <person name="Kawai M."/>
            <person name="Futagami T."/>
            <person name="Toyoda A."/>
            <person name="Takaki Y."/>
            <person name="Nishi S."/>
            <person name="Hori S."/>
            <person name="Arai W."/>
            <person name="Tsubouchi T."/>
            <person name="Morono Y."/>
            <person name="Uchiyama I."/>
            <person name="Ito T."/>
            <person name="Fujiyama A."/>
            <person name="Inagaki F."/>
            <person name="Takami H."/>
        </authorList>
    </citation>
    <scope>NUCLEOTIDE SEQUENCE</scope>
    <source>
        <strain evidence="1">Expedition CK06-06</strain>
    </source>
</reference>
<comment type="caution">
    <text evidence="1">The sequence shown here is derived from an EMBL/GenBank/DDBJ whole genome shotgun (WGS) entry which is preliminary data.</text>
</comment>
<protein>
    <submittedName>
        <fullName evidence="1">Uncharacterized protein</fullName>
    </submittedName>
</protein>
<feature type="non-terminal residue" evidence="1">
    <location>
        <position position="262"/>
    </location>
</feature>
<name>X1G6S9_9ZZZZ</name>
<accession>X1G6S9</accession>
<dbReference type="EMBL" id="BARU01022162">
    <property type="protein sequence ID" value="GAH53616.1"/>
    <property type="molecule type" value="Genomic_DNA"/>
</dbReference>
<organism evidence="1">
    <name type="scientific">marine sediment metagenome</name>
    <dbReference type="NCBI Taxonomy" id="412755"/>
    <lineage>
        <taxon>unclassified sequences</taxon>
        <taxon>metagenomes</taxon>
        <taxon>ecological metagenomes</taxon>
    </lineage>
</organism>
<sequence length="262" mass="29381">MSSQNGNYKNHIKNDKDLRKYFLEKSTIVSDIVTAKTLTDLERSVHAVSSFQDGLQKLAQAYIGLANIEKQIFSMSTDMSAIIESFMPFQSLAEQLKSIGENWSKVLNATIRGPSTLFTINDSLRDNLSTVMGSALFAERSINRTIQKLVQGLNLNTEEMVRGYIKSLEPLINSCNTFWHAINITPREYFAIPKSVTELISKETYISIYQAEALNHTIEIPQNEQDYLVSICPRETTIENLLDSVGPGLINLYRGALTAICS</sequence>
<proteinExistence type="predicted"/>
<gene>
    <name evidence="1" type="ORF">S03H2_36140</name>
</gene>
<evidence type="ECO:0000313" key="1">
    <source>
        <dbReference type="EMBL" id="GAH53616.1"/>
    </source>
</evidence>
<dbReference type="AlphaFoldDB" id="X1G6S9"/>